<dbReference type="AlphaFoldDB" id="A0A7S3G270"/>
<evidence type="ECO:0000256" key="1">
    <source>
        <dbReference type="ARBA" id="ARBA00007818"/>
    </source>
</evidence>
<dbReference type="EMBL" id="HBIB01010791">
    <property type="protein sequence ID" value="CAE0244763.1"/>
    <property type="molecule type" value="Transcribed_RNA"/>
</dbReference>
<proteinExistence type="inferred from homology"/>
<organism evidence="4">
    <name type="scientific">Palpitomonas bilix</name>
    <dbReference type="NCBI Taxonomy" id="652834"/>
    <lineage>
        <taxon>Eukaryota</taxon>
        <taxon>Eukaryota incertae sedis</taxon>
    </lineage>
</organism>
<keyword evidence="3" id="KW-0862">Zinc</keyword>
<comment type="similarity">
    <text evidence="1">Belongs to the UPF0587 family.</text>
</comment>
<evidence type="ECO:0000256" key="2">
    <source>
        <dbReference type="ARBA" id="ARBA00022723"/>
    </source>
</evidence>
<keyword evidence="2" id="KW-0479">Metal-binding</keyword>
<name>A0A7S3G270_9EUKA</name>
<protein>
    <submittedName>
        <fullName evidence="4">Uncharacterized protein</fullName>
    </submittedName>
</protein>
<dbReference type="PANTHER" id="PTHR12857:SF0">
    <property type="entry name" value="CXXC MOTIF CONTAINING ZINC BINDING PROTEIN"/>
    <property type="match status" value="1"/>
</dbReference>
<dbReference type="InterPro" id="IPR008584">
    <property type="entry name" value="CXXC_Zn-binding_euk"/>
</dbReference>
<dbReference type="PANTHER" id="PTHR12857">
    <property type="entry name" value="CXXC MOTIF CONTAINING ZINC BINDING PROTEIN"/>
    <property type="match status" value="1"/>
</dbReference>
<dbReference type="SUPFAM" id="SSF141678">
    <property type="entry name" value="MAL13P1.257-like"/>
    <property type="match status" value="2"/>
</dbReference>
<dbReference type="GO" id="GO:0008270">
    <property type="term" value="F:zinc ion binding"/>
    <property type="evidence" value="ECO:0007669"/>
    <property type="project" value="TreeGrafter"/>
</dbReference>
<sequence>MHAEGSHSCRQSPLFSAPKPQTLHTHMHIPPPLRPLLLFCFPRFMPTIIESAPLCFLAFEQEKDPIPNSRGEANYFQHCKFCKRQGSLNVLSKAKEGYTQNDSGNFKTVLTVECRGVEVTKYHVRVCPLPLLSLLSSSCLFDISYETPFQSLALDKRPPQVPLYPPHWPNTCTHFFASNLALSSYPHLPHAKVQSGYMLTCTNERETDMLDIDLSEGDWCDFDEVGDCSIGVYEVETRIEKA</sequence>
<evidence type="ECO:0000313" key="4">
    <source>
        <dbReference type="EMBL" id="CAE0244763.1"/>
    </source>
</evidence>
<evidence type="ECO:0000256" key="3">
    <source>
        <dbReference type="ARBA" id="ARBA00022833"/>
    </source>
</evidence>
<dbReference type="Pfam" id="PF05907">
    <property type="entry name" value="CXXC_Zn-b_euk"/>
    <property type="match status" value="2"/>
</dbReference>
<accession>A0A7S3G270</accession>
<gene>
    <name evidence="4" type="ORF">PBIL07802_LOCUS6940</name>
</gene>
<reference evidence="4" key="1">
    <citation type="submission" date="2021-01" db="EMBL/GenBank/DDBJ databases">
        <authorList>
            <person name="Corre E."/>
            <person name="Pelletier E."/>
            <person name="Niang G."/>
            <person name="Scheremetjew M."/>
            <person name="Finn R."/>
            <person name="Kale V."/>
            <person name="Holt S."/>
            <person name="Cochrane G."/>
            <person name="Meng A."/>
            <person name="Brown T."/>
            <person name="Cohen L."/>
        </authorList>
    </citation>
    <scope>NUCLEOTIDE SEQUENCE</scope>
    <source>
        <strain evidence="4">NIES-2562</strain>
    </source>
</reference>